<dbReference type="Pfam" id="PF04299">
    <property type="entry name" value="FMN_bind_2"/>
    <property type="match status" value="1"/>
</dbReference>
<name>A0A427YLV8_9TREE</name>
<proteinExistence type="predicted"/>
<dbReference type="AlphaFoldDB" id="A0A427YLV8"/>
<accession>A0A427YLV8</accession>
<dbReference type="Gene3D" id="2.30.110.10">
    <property type="entry name" value="Electron Transport, Fmn-binding Protein, Chain A"/>
    <property type="match status" value="1"/>
</dbReference>
<dbReference type="Proteomes" id="UP000279259">
    <property type="component" value="Unassembled WGS sequence"/>
</dbReference>
<dbReference type="PANTHER" id="PTHR35802:SF1">
    <property type="entry name" value="PROTEASE SYNTHASE AND SPORULATION PROTEIN PAI 2"/>
    <property type="match status" value="1"/>
</dbReference>
<evidence type="ECO:0000313" key="3">
    <source>
        <dbReference type="Proteomes" id="UP000279259"/>
    </source>
</evidence>
<evidence type="ECO:0000256" key="1">
    <source>
        <dbReference type="SAM" id="MobiDB-lite"/>
    </source>
</evidence>
<comment type="caution">
    <text evidence="2">The sequence shown here is derived from an EMBL/GenBank/DDBJ whole genome shotgun (WGS) entry which is preliminary data.</text>
</comment>
<dbReference type="InterPro" id="IPR012349">
    <property type="entry name" value="Split_barrel_FMN-bd"/>
</dbReference>
<evidence type="ECO:0008006" key="4">
    <source>
        <dbReference type="Google" id="ProtNLM"/>
    </source>
</evidence>
<feature type="region of interest" description="Disordered" evidence="1">
    <location>
        <begin position="46"/>
        <end position="74"/>
    </location>
</feature>
<organism evidence="2 3">
    <name type="scientific">Saitozyma podzolica</name>
    <dbReference type="NCBI Taxonomy" id="1890683"/>
    <lineage>
        <taxon>Eukaryota</taxon>
        <taxon>Fungi</taxon>
        <taxon>Dikarya</taxon>
        <taxon>Basidiomycota</taxon>
        <taxon>Agaricomycotina</taxon>
        <taxon>Tremellomycetes</taxon>
        <taxon>Tremellales</taxon>
        <taxon>Trimorphomycetaceae</taxon>
        <taxon>Saitozyma</taxon>
    </lineage>
</organism>
<dbReference type="EMBL" id="RSCD01000007">
    <property type="protein sequence ID" value="RSH92031.1"/>
    <property type="molecule type" value="Genomic_DNA"/>
</dbReference>
<protein>
    <recommendedName>
        <fullName evidence="4">Transcriptional regulator</fullName>
    </recommendedName>
</protein>
<dbReference type="SUPFAM" id="SSF50475">
    <property type="entry name" value="FMN-binding split barrel"/>
    <property type="match status" value="1"/>
</dbReference>
<reference evidence="2 3" key="1">
    <citation type="submission" date="2018-11" db="EMBL/GenBank/DDBJ databases">
        <title>Genome sequence of Saitozyma podzolica DSM 27192.</title>
        <authorList>
            <person name="Aliyu H."/>
            <person name="Gorte O."/>
            <person name="Ochsenreither K."/>
        </authorList>
    </citation>
    <scope>NUCLEOTIDE SEQUENCE [LARGE SCALE GENOMIC DNA]</scope>
    <source>
        <strain evidence="2 3">DSM 27192</strain>
    </source>
</reference>
<keyword evidence="3" id="KW-1185">Reference proteome</keyword>
<dbReference type="OrthoDB" id="2101473at2759"/>
<dbReference type="PANTHER" id="PTHR35802">
    <property type="entry name" value="PROTEASE SYNTHASE AND SPORULATION PROTEIN PAI 2"/>
    <property type="match status" value="1"/>
</dbReference>
<sequence>MYIRPAHAELDIPTLHAFIREHALGLFTTAITHATHPTIQTSHIPFVLDRPAPPSPSPNADASEPATKPPLGVLRGHMARANPQAKALIDHLKSRGAESASASASSSSGFLSSWLGSSASASTTDARPTPGPSSLSDEVLVLFNAPEHSYITPKWYTETKPLTGKVVPTWNYAAVQVYGRARIYYEQDDATASFLQTQVEDLSRLQEELAGHERPWEVADAPTSYVDALKKAIIGIEIEITRCEGRFKLSQEMGDGDWKGVVQGFKALETDKAKKLAGMVQERGKQRGVDS</sequence>
<dbReference type="InterPro" id="IPR007396">
    <property type="entry name" value="TR_PAI2-type"/>
</dbReference>
<gene>
    <name evidence="2" type="ORF">EHS25_009402</name>
</gene>
<evidence type="ECO:0000313" key="2">
    <source>
        <dbReference type="EMBL" id="RSH92031.1"/>
    </source>
</evidence>